<reference evidence="2" key="1">
    <citation type="submission" date="2021-01" db="EMBL/GenBank/DDBJ databases">
        <authorList>
            <consortium name="Genoscope - CEA"/>
            <person name="William W."/>
        </authorList>
    </citation>
    <scope>NUCLEOTIDE SEQUENCE</scope>
</reference>
<accession>A0A8S1LN67</accession>
<dbReference type="EMBL" id="CAJJDM010000040">
    <property type="protein sequence ID" value="CAD8067792.1"/>
    <property type="molecule type" value="Genomic_DNA"/>
</dbReference>
<comment type="caution">
    <text evidence="2">The sequence shown here is derived from an EMBL/GenBank/DDBJ whole genome shotgun (WGS) entry which is preliminary data.</text>
</comment>
<feature type="transmembrane region" description="Helical" evidence="1">
    <location>
        <begin position="90"/>
        <end position="108"/>
    </location>
</feature>
<dbReference type="Proteomes" id="UP000688137">
    <property type="component" value="Unassembled WGS sequence"/>
</dbReference>
<gene>
    <name evidence="2" type="ORF">PPRIM_AZ9-3.1.T0410168</name>
</gene>
<evidence type="ECO:0000313" key="3">
    <source>
        <dbReference type="Proteomes" id="UP000688137"/>
    </source>
</evidence>
<feature type="transmembrane region" description="Helical" evidence="1">
    <location>
        <begin position="60"/>
        <end position="78"/>
    </location>
</feature>
<feature type="transmembrane region" description="Helical" evidence="1">
    <location>
        <begin position="114"/>
        <end position="133"/>
    </location>
</feature>
<sequence>MGCFHYSFNEDINLAYSIVVHIIQIIVVGLSSFVGLGAEIQKTSILMALLHYNEYEATNITYYISIVSSFMYLTFLLCKNEIGLIDIHAAQLFFPFIVIFTDIGNYFNRAFYDQIIVLITISLEYIWIILLTLKFDRSRNHEIESKRKEITLDDNLINNPKKTQSFLSLNQQPTNKNNSKKALLYIILFQMFLQILLFILRGGNNRQFIHFEYSGSWYWFTTIIIYILGLLFLYYLYQKQANDYRRHMDDDPYFYEIRPLNQSQLLILIALISFFFSGTAGVGAGLILIPSCILIQRFRMSILKAIRTMIFVQFLIDICVIPQTIQNYQSVQIKDQLFYMAIGCSSFIFVTVWLHILFIREQHQLKLIIIIIGLFTFDFILGIYQAYTFKSPIRGNPYFSISIDDCSINCQFNE</sequence>
<feature type="transmembrane region" description="Helical" evidence="1">
    <location>
        <begin position="12"/>
        <end position="40"/>
    </location>
</feature>
<dbReference type="OMA" id="HYNEYEA"/>
<keyword evidence="1" id="KW-0812">Transmembrane</keyword>
<feature type="transmembrane region" description="Helical" evidence="1">
    <location>
        <begin position="217"/>
        <end position="237"/>
    </location>
</feature>
<proteinExistence type="predicted"/>
<keyword evidence="3" id="KW-1185">Reference proteome</keyword>
<evidence type="ECO:0000313" key="2">
    <source>
        <dbReference type="EMBL" id="CAD8067792.1"/>
    </source>
</evidence>
<organism evidence="2 3">
    <name type="scientific">Paramecium primaurelia</name>
    <dbReference type="NCBI Taxonomy" id="5886"/>
    <lineage>
        <taxon>Eukaryota</taxon>
        <taxon>Sar</taxon>
        <taxon>Alveolata</taxon>
        <taxon>Ciliophora</taxon>
        <taxon>Intramacronucleata</taxon>
        <taxon>Oligohymenophorea</taxon>
        <taxon>Peniculida</taxon>
        <taxon>Parameciidae</taxon>
        <taxon>Paramecium</taxon>
    </lineage>
</organism>
<feature type="transmembrane region" description="Helical" evidence="1">
    <location>
        <begin position="365"/>
        <end position="384"/>
    </location>
</feature>
<protein>
    <submittedName>
        <fullName evidence="2">Uncharacterized protein</fullName>
    </submittedName>
</protein>
<feature type="transmembrane region" description="Helical" evidence="1">
    <location>
        <begin position="182"/>
        <end position="202"/>
    </location>
</feature>
<name>A0A8S1LN67_PARPR</name>
<feature type="transmembrane region" description="Helical" evidence="1">
    <location>
        <begin position="265"/>
        <end position="289"/>
    </location>
</feature>
<feature type="transmembrane region" description="Helical" evidence="1">
    <location>
        <begin position="337"/>
        <end position="359"/>
    </location>
</feature>
<dbReference type="AlphaFoldDB" id="A0A8S1LN67"/>
<keyword evidence="1" id="KW-1133">Transmembrane helix</keyword>
<evidence type="ECO:0000256" key="1">
    <source>
        <dbReference type="SAM" id="Phobius"/>
    </source>
</evidence>
<keyword evidence="1" id="KW-0472">Membrane</keyword>